<keyword evidence="2" id="KW-0805">Transcription regulation</keyword>
<dbReference type="GO" id="GO:0003677">
    <property type="term" value="F:DNA binding"/>
    <property type="evidence" value="ECO:0007669"/>
    <property type="project" value="UniProtKB-KW"/>
</dbReference>
<dbReference type="InterPro" id="IPR036388">
    <property type="entry name" value="WH-like_DNA-bd_sf"/>
</dbReference>
<evidence type="ECO:0000256" key="3">
    <source>
        <dbReference type="ARBA" id="ARBA00023125"/>
    </source>
</evidence>
<sequence length="297" mass="33507">MSIHKYEVLLKVVELGSLTRAAEELGFTQSGVSHIIHGLEREFGFPLLLRDRSGVRLTTNGERVLPPMRETVNWNEQLKQVVSSIHGLTSGVIRIGTFTSVSVHWLPGMIKDFQRDYPGISFRLVEGDYEQIEDWLAAGEIDCGFMTLPARGSFEIVPLRQDRMLVIVPPDHPLRQAAHFPLERIAEEAFIMPREGSDYDVRRVLEHTGITPDVHFVLGDDYAIIAMVENGLGISILPELVLQGRDHNVGMLELEQPAFRSLGLAVQSMSKASPATRRFLQYVEHWVQSTNKESRNE</sequence>
<dbReference type="InterPro" id="IPR036390">
    <property type="entry name" value="WH_DNA-bd_sf"/>
</dbReference>
<keyword evidence="3 6" id="KW-0238">DNA-binding</keyword>
<dbReference type="Gene3D" id="3.40.190.290">
    <property type="match status" value="1"/>
</dbReference>
<dbReference type="Gene3D" id="1.10.10.10">
    <property type="entry name" value="Winged helix-like DNA-binding domain superfamily/Winged helix DNA-binding domain"/>
    <property type="match status" value="1"/>
</dbReference>
<comment type="caution">
    <text evidence="6">The sequence shown here is derived from an EMBL/GenBank/DDBJ whole genome shotgun (WGS) entry which is preliminary data.</text>
</comment>
<dbReference type="Proteomes" id="UP001185028">
    <property type="component" value="Unassembled WGS sequence"/>
</dbReference>
<keyword evidence="7" id="KW-1185">Reference proteome</keyword>
<dbReference type="PROSITE" id="PS50931">
    <property type="entry name" value="HTH_LYSR"/>
    <property type="match status" value="1"/>
</dbReference>
<comment type="similarity">
    <text evidence="1">Belongs to the LysR transcriptional regulatory family.</text>
</comment>
<gene>
    <name evidence="6" type="ORF">JOC58_001585</name>
</gene>
<feature type="domain" description="HTH lysR-type" evidence="5">
    <location>
        <begin position="1"/>
        <end position="58"/>
    </location>
</feature>
<reference evidence="6 7" key="1">
    <citation type="submission" date="2023-07" db="EMBL/GenBank/DDBJ databases">
        <title>Genomic Encyclopedia of Type Strains, Phase IV (KMG-IV): sequencing the most valuable type-strain genomes for metagenomic binning, comparative biology and taxonomic classification.</title>
        <authorList>
            <person name="Goeker M."/>
        </authorList>
    </citation>
    <scope>NUCLEOTIDE SEQUENCE [LARGE SCALE GENOMIC DNA]</scope>
    <source>
        <strain evidence="6 7">DSM 22170</strain>
    </source>
</reference>
<evidence type="ECO:0000256" key="4">
    <source>
        <dbReference type="ARBA" id="ARBA00023163"/>
    </source>
</evidence>
<evidence type="ECO:0000259" key="5">
    <source>
        <dbReference type="PROSITE" id="PS50931"/>
    </source>
</evidence>
<organism evidence="6 7">
    <name type="scientific">Paenibacillus hunanensis</name>
    <dbReference type="NCBI Taxonomy" id="539262"/>
    <lineage>
        <taxon>Bacteria</taxon>
        <taxon>Bacillati</taxon>
        <taxon>Bacillota</taxon>
        <taxon>Bacilli</taxon>
        <taxon>Bacillales</taxon>
        <taxon>Paenibacillaceae</taxon>
        <taxon>Paenibacillus</taxon>
    </lineage>
</organism>
<dbReference type="RefSeq" id="WP_188776895.1">
    <property type="nucleotide sequence ID" value="NZ_BMMB01000008.1"/>
</dbReference>
<protein>
    <submittedName>
        <fullName evidence="6">DNA-binding transcriptional LysR family regulator</fullName>
    </submittedName>
</protein>
<keyword evidence="4" id="KW-0804">Transcription</keyword>
<dbReference type="EMBL" id="JAVDQH010000005">
    <property type="protein sequence ID" value="MDR6243692.1"/>
    <property type="molecule type" value="Genomic_DNA"/>
</dbReference>
<dbReference type="CDD" id="cd05466">
    <property type="entry name" value="PBP2_LTTR_substrate"/>
    <property type="match status" value="1"/>
</dbReference>
<dbReference type="InterPro" id="IPR000847">
    <property type="entry name" value="LysR_HTH_N"/>
</dbReference>
<evidence type="ECO:0000256" key="1">
    <source>
        <dbReference type="ARBA" id="ARBA00009437"/>
    </source>
</evidence>
<evidence type="ECO:0000313" key="6">
    <source>
        <dbReference type="EMBL" id="MDR6243692.1"/>
    </source>
</evidence>
<dbReference type="PANTHER" id="PTHR30346">
    <property type="entry name" value="TRANSCRIPTIONAL DUAL REGULATOR HCAR-RELATED"/>
    <property type="match status" value="1"/>
</dbReference>
<proteinExistence type="inferred from homology"/>
<dbReference type="Pfam" id="PF03466">
    <property type="entry name" value="LysR_substrate"/>
    <property type="match status" value="1"/>
</dbReference>
<evidence type="ECO:0000313" key="7">
    <source>
        <dbReference type="Proteomes" id="UP001185028"/>
    </source>
</evidence>
<dbReference type="SUPFAM" id="SSF46785">
    <property type="entry name" value="Winged helix' DNA-binding domain"/>
    <property type="match status" value="1"/>
</dbReference>
<name>A0ABU1IWR6_9BACL</name>
<dbReference type="InterPro" id="IPR005119">
    <property type="entry name" value="LysR_subst-bd"/>
</dbReference>
<dbReference type="Pfam" id="PF00126">
    <property type="entry name" value="HTH_1"/>
    <property type="match status" value="1"/>
</dbReference>
<dbReference type="SUPFAM" id="SSF53850">
    <property type="entry name" value="Periplasmic binding protein-like II"/>
    <property type="match status" value="1"/>
</dbReference>
<accession>A0ABU1IWR6</accession>
<dbReference type="PANTHER" id="PTHR30346:SF0">
    <property type="entry name" value="HCA OPERON TRANSCRIPTIONAL ACTIVATOR HCAR"/>
    <property type="match status" value="1"/>
</dbReference>
<dbReference type="PRINTS" id="PR00039">
    <property type="entry name" value="HTHLYSR"/>
</dbReference>
<evidence type="ECO:0000256" key="2">
    <source>
        <dbReference type="ARBA" id="ARBA00023015"/>
    </source>
</evidence>